<dbReference type="PROSITE" id="PS51462">
    <property type="entry name" value="NUDIX"/>
    <property type="match status" value="1"/>
</dbReference>
<evidence type="ECO:0000313" key="11">
    <source>
        <dbReference type="Proteomes" id="UP001172687"/>
    </source>
</evidence>
<keyword evidence="4" id="KW-0479">Metal-binding</keyword>
<name>A0ABT8H7L9_MYCAO</name>
<dbReference type="Gene3D" id="3.60.110.10">
    <property type="entry name" value="Carbon-nitrogen hydrolase"/>
    <property type="match status" value="1"/>
</dbReference>
<dbReference type="CDD" id="cd03426">
    <property type="entry name" value="NUDIX_CoAse_Nudt7"/>
    <property type="match status" value="1"/>
</dbReference>
<comment type="cofactor">
    <cofactor evidence="1">
        <name>Mn(2+)</name>
        <dbReference type="ChEBI" id="CHEBI:29035"/>
    </cofactor>
</comment>
<sequence>MRRTMIHPVKIVGDDMPTGFDPNVGPCSPCVARLQSPAERLERLRERILEQTDPLVTLTHLLHLCRDEHQVLWAQVTDPRIRAILTTILRPIEAIAVSRPAESTLDTPMRSALAEALIPVEGVAPVMIAHALARFVDQHYGDFLADSFRRRSPYQPAVGDPIPLGVPDIRAVMDMRPTAPPWRLANRLDEIRRVRLAGGWATQFRIVFDYSLFDALADLVTIDTIIATCHPNTALTEFTLPADPAQPAFPVRPTNVRQQRRILDELIGAAADAGASIVVLPELCVTESLSRRLQAWVRRPDGPRLLVAGSYHHSEGSPRRRRNTAAAWVRGHPDPLIHEKHSPAQHPILEDIQPQGWPELRVYVTAAGWHIVVAICRDLLNPQAVHALTEAGANLVLVPAMSERLTPFTGQIAHLVGSSQALVAVANNPADWADPDNHAVHRPARALFGHPGLGQQTRLVASADAAAGFTTMHVRSALIGWTSIDAQAGPDRASHSGSASPAVIPPWAQSLAAAMARRYPQLTQEPRQVVTLRPAAVLVVLTSGPAGPRVLLTERATDLRDYPGRLTFPGGAQDSGDTGPIDTALREAAEEIGLNPHSVHLLGALPAMTDPESKFLVTPVLTWCAHPEYSGPVNLAEVASILELDVRAIGTRLCDANPGPQQQHSNSGTEPALNRLGALTATVIDILSGLLGADTTLDKPAPDPATT</sequence>
<dbReference type="PANTHER" id="PTHR12992">
    <property type="entry name" value="NUDIX HYDROLASE"/>
    <property type="match status" value="1"/>
</dbReference>
<evidence type="ECO:0000256" key="7">
    <source>
        <dbReference type="ARBA" id="ARBA00023211"/>
    </source>
</evidence>
<evidence type="ECO:0000313" key="10">
    <source>
        <dbReference type="EMBL" id="MDN4516760.1"/>
    </source>
</evidence>
<dbReference type="Pfam" id="PF00293">
    <property type="entry name" value="NUDIX"/>
    <property type="match status" value="1"/>
</dbReference>
<dbReference type="InterPro" id="IPR036526">
    <property type="entry name" value="C-N_Hydrolase_sf"/>
</dbReference>
<reference evidence="10" key="1">
    <citation type="submission" date="2023-07" db="EMBL/GenBank/DDBJ databases">
        <title>Degradation of tert-butanol by M. austroafricanum TBA100.</title>
        <authorList>
            <person name="Helbich S."/>
            <person name="Vainshtein Y."/>
        </authorList>
    </citation>
    <scope>NUCLEOTIDE SEQUENCE</scope>
    <source>
        <strain evidence="10">TBA100</strain>
    </source>
</reference>
<dbReference type="SUPFAM" id="SSF55811">
    <property type="entry name" value="Nudix"/>
    <property type="match status" value="1"/>
</dbReference>
<proteinExistence type="inferred from homology"/>
<comment type="similarity">
    <text evidence="3">Belongs to the Nudix hydrolase family. PCD1 subfamily.</text>
</comment>
<dbReference type="RefSeq" id="WP_234714101.1">
    <property type="nucleotide sequence ID" value="NZ_JAUHTC010000012.1"/>
</dbReference>
<keyword evidence="5" id="KW-0378">Hydrolase</keyword>
<keyword evidence="6" id="KW-0460">Magnesium</keyword>
<dbReference type="PROSITE" id="PS50263">
    <property type="entry name" value="CN_HYDROLASE"/>
    <property type="match status" value="1"/>
</dbReference>
<dbReference type="InterPro" id="IPR000086">
    <property type="entry name" value="NUDIX_hydrolase_dom"/>
</dbReference>
<organism evidence="10 11">
    <name type="scientific">Mycolicibacterium austroafricanum</name>
    <name type="common">Mycobacterium austroafricanum</name>
    <dbReference type="NCBI Taxonomy" id="39687"/>
    <lineage>
        <taxon>Bacteria</taxon>
        <taxon>Bacillati</taxon>
        <taxon>Actinomycetota</taxon>
        <taxon>Actinomycetes</taxon>
        <taxon>Mycobacteriales</taxon>
        <taxon>Mycobacteriaceae</taxon>
        <taxon>Mycolicibacterium</taxon>
    </lineage>
</organism>
<evidence type="ECO:0000256" key="1">
    <source>
        <dbReference type="ARBA" id="ARBA00001936"/>
    </source>
</evidence>
<evidence type="ECO:0000259" key="9">
    <source>
        <dbReference type="PROSITE" id="PS51462"/>
    </source>
</evidence>
<dbReference type="Proteomes" id="UP001172687">
    <property type="component" value="Unassembled WGS sequence"/>
</dbReference>
<keyword evidence="7" id="KW-0464">Manganese</keyword>
<dbReference type="InterPro" id="IPR000059">
    <property type="entry name" value="NUDIX_hydrolase_NudL_CS"/>
</dbReference>
<comment type="caution">
    <text evidence="10">The sequence shown here is derived from an EMBL/GenBank/DDBJ whole genome shotgun (WGS) entry which is preliminary data.</text>
</comment>
<dbReference type="InterPro" id="IPR015797">
    <property type="entry name" value="NUDIX_hydrolase-like_dom_sf"/>
</dbReference>
<feature type="domain" description="Nudix hydrolase" evidence="9">
    <location>
        <begin position="531"/>
        <end position="667"/>
    </location>
</feature>
<keyword evidence="11" id="KW-1185">Reference proteome</keyword>
<dbReference type="Gene3D" id="3.90.79.10">
    <property type="entry name" value="Nucleoside Triphosphate Pyrophosphohydrolase"/>
    <property type="match status" value="1"/>
</dbReference>
<dbReference type="InterPro" id="IPR045121">
    <property type="entry name" value="CoAse"/>
</dbReference>
<gene>
    <name evidence="10" type="ORF">QYF68_02845</name>
</gene>
<evidence type="ECO:0000256" key="5">
    <source>
        <dbReference type="ARBA" id="ARBA00022801"/>
    </source>
</evidence>
<dbReference type="PANTHER" id="PTHR12992:SF11">
    <property type="entry name" value="MITOCHONDRIAL COENZYME A DIPHOSPHATASE NUDT8"/>
    <property type="match status" value="1"/>
</dbReference>
<evidence type="ECO:0000256" key="4">
    <source>
        <dbReference type="ARBA" id="ARBA00022723"/>
    </source>
</evidence>
<comment type="cofactor">
    <cofactor evidence="2">
        <name>Mg(2+)</name>
        <dbReference type="ChEBI" id="CHEBI:18420"/>
    </cofactor>
</comment>
<evidence type="ECO:0000256" key="3">
    <source>
        <dbReference type="ARBA" id="ARBA00006506"/>
    </source>
</evidence>
<evidence type="ECO:0000256" key="2">
    <source>
        <dbReference type="ARBA" id="ARBA00001946"/>
    </source>
</evidence>
<dbReference type="EMBL" id="JAUHTC010000012">
    <property type="protein sequence ID" value="MDN4516760.1"/>
    <property type="molecule type" value="Genomic_DNA"/>
</dbReference>
<protein>
    <submittedName>
        <fullName evidence="10">NUDIX domain-containing protein</fullName>
    </submittedName>
</protein>
<dbReference type="InterPro" id="IPR003010">
    <property type="entry name" value="C-N_Hydrolase"/>
</dbReference>
<evidence type="ECO:0000256" key="6">
    <source>
        <dbReference type="ARBA" id="ARBA00022842"/>
    </source>
</evidence>
<accession>A0ABT8H7L9</accession>
<dbReference type="SUPFAM" id="SSF56317">
    <property type="entry name" value="Carbon-nitrogen hydrolase"/>
    <property type="match status" value="1"/>
</dbReference>
<dbReference type="PROSITE" id="PS01293">
    <property type="entry name" value="NUDIX_COA"/>
    <property type="match status" value="1"/>
</dbReference>
<evidence type="ECO:0000259" key="8">
    <source>
        <dbReference type="PROSITE" id="PS50263"/>
    </source>
</evidence>
<feature type="domain" description="CN hydrolase" evidence="8">
    <location>
        <begin position="240"/>
        <end position="510"/>
    </location>
</feature>